<dbReference type="OrthoDB" id="9766840at2"/>
<accession>A0A4U1JHA5</accession>
<name>A0A4U1JHA5_9BACT</name>
<sequence>MNNPVGTSDLSAQMRALSVYNMWISRMIYVAAKLGIADLIEEGPRSSEDLAASLGVDAGALHRMLRALSGAGVFAELPERRFGSTPLGATLRTGAPGSMRDFILLFGGDVYARAWLDLLSSVKSGKTAVEHVFGAPLYPYLAGHPEDAELFDKAMTSFTYVDTNAVAARYDFSSFRTVVDVGGGHGSLLIAVAERNTELRGILFDQPHILEGARARIAASTSAARCEVVAGNFFEAVPSADVHMLKHIICNWDDDAAIRILKCCHRALPPGGRILVIESVIGLSAPAELLDVHLLTVVGGRMRSEQEHRDLLDAAGFRLTRLLPTDVGLQHVVVEGTRAS</sequence>
<evidence type="ECO:0000313" key="6">
    <source>
        <dbReference type="EMBL" id="TKD11952.1"/>
    </source>
</evidence>
<keyword evidence="2 6" id="KW-0808">Transferase</keyword>
<feature type="domain" description="O-methyltransferase dimerisation" evidence="5">
    <location>
        <begin position="22"/>
        <end position="91"/>
    </location>
</feature>
<dbReference type="AlphaFoldDB" id="A0A4U1JHA5"/>
<proteinExistence type="predicted"/>
<evidence type="ECO:0000256" key="2">
    <source>
        <dbReference type="ARBA" id="ARBA00022679"/>
    </source>
</evidence>
<dbReference type="CDD" id="cd02440">
    <property type="entry name" value="AdoMet_MTases"/>
    <property type="match status" value="1"/>
</dbReference>
<protein>
    <submittedName>
        <fullName evidence="6">Methyltransferase</fullName>
    </submittedName>
</protein>
<keyword evidence="7" id="KW-1185">Reference proteome</keyword>
<dbReference type="Pfam" id="PF00891">
    <property type="entry name" value="Methyltransf_2"/>
    <property type="match status" value="1"/>
</dbReference>
<dbReference type="RefSeq" id="WP_136928226.1">
    <property type="nucleotide sequence ID" value="NZ_SSMQ01000005.1"/>
</dbReference>
<evidence type="ECO:0000259" key="4">
    <source>
        <dbReference type="Pfam" id="PF00891"/>
    </source>
</evidence>
<dbReference type="Gene3D" id="1.10.10.10">
    <property type="entry name" value="Winged helix-like DNA-binding domain superfamily/Winged helix DNA-binding domain"/>
    <property type="match status" value="1"/>
</dbReference>
<dbReference type="InterPro" id="IPR036388">
    <property type="entry name" value="WH-like_DNA-bd_sf"/>
</dbReference>
<dbReference type="PANTHER" id="PTHR43712">
    <property type="entry name" value="PUTATIVE (AFU_ORTHOLOGUE AFUA_4G14580)-RELATED"/>
    <property type="match status" value="1"/>
</dbReference>
<gene>
    <name evidence="6" type="ORF">E8A74_07455</name>
</gene>
<dbReference type="InterPro" id="IPR001077">
    <property type="entry name" value="COMT_C"/>
</dbReference>
<dbReference type="InterPro" id="IPR036390">
    <property type="entry name" value="WH_DNA-bd_sf"/>
</dbReference>
<dbReference type="EMBL" id="SSMQ01000005">
    <property type="protein sequence ID" value="TKD11952.1"/>
    <property type="molecule type" value="Genomic_DNA"/>
</dbReference>
<dbReference type="InterPro" id="IPR029063">
    <property type="entry name" value="SAM-dependent_MTases_sf"/>
</dbReference>
<dbReference type="Gene3D" id="3.40.50.150">
    <property type="entry name" value="Vaccinia Virus protein VP39"/>
    <property type="match status" value="1"/>
</dbReference>
<dbReference type="Proteomes" id="UP000309215">
    <property type="component" value="Unassembled WGS sequence"/>
</dbReference>
<dbReference type="PANTHER" id="PTHR43712:SF2">
    <property type="entry name" value="O-METHYLTRANSFERASE CICE"/>
    <property type="match status" value="1"/>
</dbReference>
<dbReference type="InterPro" id="IPR016461">
    <property type="entry name" value="COMT-like"/>
</dbReference>
<feature type="domain" description="O-methyltransferase C-terminal" evidence="4">
    <location>
        <begin position="115"/>
        <end position="318"/>
    </location>
</feature>
<dbReference type="InterPro" id="IPR012967">
    <property type="entry name" value="COMT_dimerisation"/>
</dbReference>
<reference evidence="6 7" key="1">
    <citation type="submission" date="2019-04" db="EMBL/GenBank/DDBJ databases">
        <authorList>
            <person name="Li Y."/>
            <person name="Wang J."/>
        </authorList>
    </citation>
    <scope>NUCLEOTIDE SEQUENCE [LARGE SCALE GENOMIC DNA]</scope>
    <source>
        <strain evidence="6 7">DSM 14668</strain>
    </source>
</reference>
<dbReference type="GO" id="GO:0032259">
    <property type="term" value="P:methylation"/>
    <property type="evidence" value="ECO:0007669"/>
    <property type="project" value="UniProtKB-KW"/>
</dbReference>
<dbReference type="Pfam" id="PF08100">
    <property type="entry name" value="Dimerisation"/>
    <property type="match status" value="1"/>
</dbReference>
<dbReference type="GO" id="GO:0046983">
    <property type="term" value="F:protein dimerization activity"/>
    <property type="evidence" value="ECO:0007669"/>
    <property type="project" value="InterPro"/>
</dbReference>
<dbReference type="GO" id="GO:0008171">
    <property type="term" value="F:O-methyltransferase activity"/>
    <property type="evidence" value="ECO:0007669"/>
    <property type="project" value="InterPro"/>
</dbReference>
<dbReference type="Gene3D" id="1.10.287.1350">
    <property type="match status" value="1"/>
</dbReference>
<evidence type="ECO:0000313" key="7">
    <source>
        <dbReference type="Proteomes" id="UP000309215"/>
    </source>
</evidence>
<keyword evidence="3" id="KW-0949">S-adenosyl-L-methionine</keyword>
<organism evidence="6 7">
    <name type="scientific">Polyangium fumosum</name>
    <dbReference type="NCBI Taxonomy" id="889272"/>
    <lineage>
        <taxon>Bacteria</taxon>
        <taxon>Pseudomonadati</taxon>
        <taxon>Myxococcota</taxon>
        <taxon>Polyangia</taxon>
        <taxon>Polyangiales</taxon>
        <taxon>Polyangiaceae</taxon>
        <taxon>Polyangium</taxon>
    </lineage>
</organism>
<evidence type="ECO:0000256" key="1">
    <source>
        <dbReference type="ARBA" id="ARBA00022603"/>
    </source>
</evidence>
<evidence type="ECO:0000259" key="5">
    <source>
        <dbReference type="Pfam" id="PF08100"/>
    </source>
</evidence>
<dbReference type="PROSITE" id="PS51683">
    <property type="entry name" value="SAM_OMT_II"/>
    <property type="match status" value="1"/>
</dbReference>
<evidence type="ECO:0000256" key="3">
    <source>
        <dbReference type="ARBA" id="ARBA00022691"/>
    </source>
</evidence>
<keyword evidence="1 6" id="KW-0489">Methyltransferase</keyword>
<dbReference type="SUPFAM" id="SSF53335">
    <property type="entry name" value="S-adenosyl-L-methionine-dependent methyltransferases"/>
    <property type="match status" value="1"/>
</dbReference>
<dbReference type="SUPFAM" id="SSF46785">
    <property type="entry name" value="Winged helix' DNA-binding domain"/>
    <property type="match status" value="1"/>
</dbReference>
<comment type="caution">
    <text evidence="6">The sequence shown here is derived from an EMBL/GenBank/DDBJ whole genome shotgun (WGS) entry which is preliminary data.</text>
</comment>
<dbReference type="PIRSF" id="PIRSF005739">
    <property type="entry name" value="O-mtase"/>
    <property type="match status" value="1"/>
</dbReference>